<dbReference type="Gene3D" id="3.30.40.10">
    <property type="entry name" value="Zinc/RING finger domain, C3HC4 (zinc finger)"/>
    <property type="match status" value="1"/>
</dbReference>
<keyword evidence="12 15" id="KW-0472">Membrane</keyword>
<dbReference type="EMBL" id="JAYMYS010000001">
    <property type="protein sequence ID" value="KAK7412626.1"/>
    <property type="molecule type" value="Genomic_DNA"/>
</dbReference>
<evidence type="ECO:0000256" key="10">
    <source>
        <dbReference type="ARBA" id="ARBA00022833"/>
    </source>
</evidence>
<evidence type="ECO:0000256" key="11">
    <source>
        <dbReference type="ARBA" id="ARBA00022989"/>
    </source>
</evidence>
<dbReference type="PANTHER" id="PTHR45768:SF18">
    <property type="entry name" value="RING-H2 FINGER PROTEIN ATL47-RELATED"/>
    <property type="match status" value="1"/>
</dbReference>
<proteinExistence type="inferred from homology"/>
<comment type="caution">
    <text evidence="17">The sequence shown here is derived from an EMBL/GenBank/DDBJ whole genome shotgun (WGS) entry which is preliminary data.</text>
</comment>
<evidence type="ECO:0000256" key="5">
    <source>
        <dbReference type="ARBA" id="ARBA00022679"/>
    </source>
</evidence>
<sequence length="171" mass="19249">MMFGGAALWPVLFLTIVSIGVLITMDNASTGIFIFFGCIVGLFLWHCIGLVLFKRERTETGGDRTVQTTRIVIARVRAEREPWQDVQLFSFAPRAHVARLAIRALPPVTCFRPDHSQPDCPICIEHFKIGDFIQSFGVCLHHFHSSCINTWLLAGNITCPVCRKELSITLY</sequence>
<feature type="transmembrane region" description="Helical" evidence="15">
    <location>
        <begin position="31"/>
        <end position="53"/>
    </location>
</feature>
<feature type="domain" description="RING-type" evidence="16">
    <location>
        <begin position="120"/>
        <end position="163"/>
    </location>
</feature>
<dbReference type="SUPFAM" id="SSF57850">
    <property type="entry name" value="RING/U-box"/>
    <property type="match status" value="1"/>
</dbReference>
<comment type="subcellular location">
    <subcellularLocation>
        <location evidence="2">Membrane</location>
        <topology evidence="2">Single-pass membrane protein</topology>
    </subcellularLocation>
</comment>
<evidence type="ECO:0000256" key="14">
    <source>
        <dbReference type="PROSITE-ProRule" id="PRU00175"/>
    </source>
</evidence>
<organism evidence="17 18">
    <name type="scientific">Psophocarpus tetragonolobus</name>
    <name type="common">Winged bean</name>
    <name type="synonym">Dolichos tetragonolobus</name>
    <dbReference type="NCBI Taxonomy" id="3891"/>
    <lineage>
        <taxon>Eukaryota</taxon>
        <taxon>Viridiplantae</taxon>
        <taxon>Streptophyta</taxon>
        <taxon>Embryophyta</taxon>
        <taxon>Tracheophyta</taxon>
        <taxon>Spermatophyta</taxon>
        <taxon>Magnoliopsida</taxon>
        <taxon>eudicotyledons</taxon>
        <taxon>Gunneridae</taxon>
        <taxon>Pentapetalae</taxon>
        <taxon>rosids</taxon>
        <taxon>fabids</taxon>
        <taxon>Fabales</taxon>
        <taxon>Fabaceae</taxon>
        <taxon>Papilionoideae</taxon>
        <taxon>50 kb inversion clade</taxon>
        <taxon>NPAAA clade</taxon>
        <taxon>indigoferoid/millettioid clade</taxon>
        <taxon>Phaseoleae</taxon>
        <taxon>Psophocarpus</taxon>
    </lineage>
</organism>
<dbReference type="PANTHER" id="PTHR45768">
    <property type="entry name" value="E3 UBIQUITIN-PROTEIN LIGASE RNF13-LIKE"/>
    <property type="match status" value="1"/>
</dbReference>
<accession>A0AAN9T1K7</accession>
<dbReference type="InterPro" id="IPR001841">
    <property type="entry name" value="Znf_RING"/>
</dbReference>
<dbReference type="PROSITE" id="PS50089">
    <property type="entry name" value="ZF_RING_2"/>
    <property type="match status" value="1"/>
</dbReference>
<keyword evidence="6 15" id="KW-0812">Transmembrane</keyword>
<keyword evidence="5" id="KW-0808">Transferase</keyword>
<evidence type="ECO:0000256" key="4">
    <source>
        <dbReference type="ARBA" id="ARBA00012483"/>
    </source>
</evidence>
<dbReference type="Proteomes" id="UP001386955">
    <property type="component" value="Unassembled WGS sequence"/>
</dbReference>
<keyword evidence="10" id="KW-0862">Zinc</keyword>
<evidence type="ECO:0000256" key="1">
    <source>
        <dbReference type="ARBA" id="ARBA00000900"/>
    </source>
</evidence>
<reference evidence="17 18" key="1">
    <citation type="submission" date="2024-01" db="EMBL/GenBank/DDBJ databases">
        <title>The genomes of 5 underutilized Papilionoideae crops provide insights into root nodulation and disease resistanc.</title>
        <authorList>
            <person name="Jiang F."/>
        </authorList>
    </citation>
    <scope>NUCLEOTIDE SEQUENCE [LARGE SCALE GENOMIC DNA]</scope>
    <source>
        <strain evidence="17">DUOXIRENSHENG_FW03</strain>
        <tissue evidence="17">Leaves</tissue>
    </source>
</reference>
<keyword evidence="8 14" id="KW-0863">Zinc-finger</keyword>
<evidence type="ECO:0000256" key="12">
    <source>
        <dbReference type="ARBA" id="ARBA00023136"/>
    </source>
</evidence>
<dbReference type="GO" id="GO:0016020">
    <property type="term" value="C:membrane"/>
    <property type="evidence" value="ECO:0007669"/>
    <property type="project" value="UniProtKB-SubCell"/>
</dbReference>
<evidence type="ECO:0000313" key="17">
    <source>
        <dbReference type="EMBL" id="KAK7412626.1"/>
    </source>
</evidence>
<evidence type="ECO:0000256" key="7">
    <source>
        <dbReference type="ARBA" id="ARBA00022723"/>
    </source>
</evidence>
<dbReference type="AlphaFoldDB" id="A0AAN9T1K7"/>
<evidence type="ECO:0000259" key="16">
    <source>
        <dbReference type="PROSITE" id="PS50089"/>
    </source>
</evidence>
<comment type="similarity">
    <text evidence="13">Belongs to the RING-type zinc finger family. ATL subfamily.</text>
</comment>
<evidence type="ECO:0000313" key="18">
    <source>
        <dbReference type="Proteomes" id="UP001386955"/>
    </source>
</evidence>
<comment type="pathway">
    <text evidence="3">Protein modification; protein ubiquitination.</text>
</comment>
<dbReference type="EC" id="2.3.2.27" evidence="4"/>
<evidence type="ECO:0000256" key="2">
    <source>
        <dbReference type="ARBA" id="ARBA00004167"/>
    </source>
</evidence>
<dbReference type="GO" id="GO:0008270">
    <property type="term" value="F:zinc ion binding"/>
    <property type="evidence" value="ECO:0007669"/>
    <property type="project" value="UniProtKB-KW"/>
</dbReference>
<name>A0AAN9T1K7_PSOTE</name>
<dbReference type="InterPro" id="IPR013083">
    <property type="entry name" value="Znf_RING/FYVE/PHD"/>
</dbReference>
<keyword evidence="7" id="KW-0479">Metal-binding</keyword>
<evidence type="ECO:0000256" key="15">
    <source>
        <dbReference type="SAM" id="Phobius"/>
    </source>
</evidence>
<feature type="transmembrane region" description="Helical" evidence="15">
    <location>
        <begin position="7"/>
        <end position="25"/>
    </location>
</feature>
<dbReference type="Pfam" id="PF13639">
    <property type="entry name" value="zf-RING_2"/>
    <property type="match status" value="1"/>
</dbReference>
<evidence type="ECO:0000256" key="13">
    <source>
        <dbReference type="ARBA" id="ARBA00024209"/>
    </source>
</evidence>
<dbReference type="SMART" id="SM00184">
    <property type="entry name" value="RING"/>
    <property type="match status" value="1"/>
</dbReference>
<evidence type="ECO:0000256" key="8">
    <source>
        <dbReference type="ARBA" id="ARBA00022771"/>
    </source>
</evidence>
<keyword evidence="18" id="KW-1185">Reference proteome</keyword>
<gene>
    <name evidence="17" type="ORF">VNO78_04133</name>
</gene>
<evidence type="ECO:0000256" key="6">
    <source>
        <dbReference type="ARBA" id="ARBA00022692"/>
    </source>
</evidence>
<comment type="catalytic activity">
    <reaction evidence="1">
        <text>S-ubiquitinyl-[E2 ubiquitin-conjugating enzyme]-L-cysteine + [acceptor protein]-L-lysine = [E2 ubiquitin-conjugating enzyme]-L-cysteine + N(6)-ubiquitinyl-[acceptor protein]-L-lysine.</text>
        <dbReference type="EC" id="2.3.2.27"/>
    </reaction>
</comment>
<protein>
    <recommendedName>
        <fullName evidence="4">RING-type E3 ubiquitin transferase</fullName>
        <ecNumber evidence="4">2.3.2.27</ecNumber>
    </recommendedName>
</protein>
<keyword evidence="9" id="KW-0833">Ubl conjugation pathway</keyword>
<evidence type="ECO:0000256" key="3">
    <source>
        <dbReference type="ARBA" id="ARBA00004906"/>
    </source>
</evidence>
<evidence type="ECO:0000256" key="9">
    <source>
        <dbReference type="ARBA" id="ARBA00022786"/>
    </source>
</evidence>
<dbReference type="GO" id="GO:0061630">
    <property type="term" value="F:ubiquitin protein ligase activity"/>
    <property type="evidence" value="ECO:0007669"/>
    <property type="project" value="UniProtKB-EC"/>
</dbReference>
<keyword evidence="11 15" id="KW-1133">Transmembrane helix</keyword>